<dbReference type="InterPro" id="IPR037069">
    <property type="entry name" value="AcylCoA_DH/ox_N_sf"/>
</dbReference>
<comment type="cofactor">
    <cofactor evidence="1 6">
        <name>FAD</name>
        <dbReference type="ChEBI" id="CHEBI:57692"/>
    </cofactor>
</comment>
<dbReference type="Gene3D" id="1.20.140.10">
    <property type="entry name" value="Butyryl-CoA Dehydrogenase, subunit A, domain 3"/>
    <property type="match status" value="1"/>
</dbReference>
<evidence type="ECO:0000256" key="1">
    <source>
        <dbReference type="ARBA" id="ARBA00001974"/>
    </source>
</evidence>
<evidence type="ECO:0000313" key="11">
    <source>
        <dbReference type="Proteomes" id="UP000254869"/>
    </source>
</evidence>
<dbReference type="EMBL" id="QQBC01000006">
    <property type="protein sequence ID" value="RDI65554.1"/>
    <property type="molecule type" value="Genomic_DNA"/>
</dbReference>
<proteinExistence type="inferred from homology"/>
<dbReference type="PANTHER" id="PTHR43884">
    <property type="entry name" value="ACYL-COA DEHYDROGENASE"/>
    <property type="match status" value="1"/>
</dbReference>
<keyword evidence="3 6" id="KW-0285">Flavoprotein</keyword>
<dbReference type="STRING" id="1210086.GCA_001613105_02015"/>
<keyword evidence="5 6" id="KW-0560">Oxidoreductase</keyword>
<keyword evidence="11" id="KW-1185">Reference proteome</keyword>
<comment type="caution">
    <text evidence="10">The sequence shown here is derived from an EMBL/GenBank/DDBJ whole genome shotgun (WGS) entry which is preliminary data.</text>
</comment>
<dbReference type="Proteomes" id="UP000254869">
    <property type="component" value="Unassembled WGS sequence"/>
</dbReference>
<evidence type="ECO:0000256" key="3">
    <source>
        <dbReference type="ARBA" id="ARBA00022630"/>
    </source>
</evidence>
<dbReference type="SUPFAM" id="SSF56645">
    <property type="entry name" value="Acyl-CoA dehydrogenase NM domain-like"/>
    <property type="match status" value="1"/>
</dbReference>
<protein>
    <submittedName>
        <fullName evidence="10">Alkylation response protein AidB-like acyl-CoA dehydrogenase</fullName>
    </submittedName>
</protein>
<dbReference type="Pfam" id="PF00441">
    <property type="entry name" value="Acyl-CoA_dh_1"/>
    <property type="match status" value="1"/>
</dbReference>
<evidence type="ECO:0000259" key="8">
    <source>
        <dbReference type="Pfam" id="PF02770"/>
    </source>
</evidence>
<evidence type="ECO:0000256" key="4">
    <source>
        <dbReference type="ARBA" id="ARBA00022827"/>
    </source>
</evidence>
<dbReference type="GO" id="GO:0050660">
    <property type="term" value="F:flavin adenine dinucleotide binding"/>
    <property type="evidence" value="ECO:0007669"/>
    <property type="project" value="InterPro"/>
</dbReference>
<sequence>MTVAMTSDLEAIATAVADGLAKNAADVDAGRTDAQDSYRIVKESGLLAALVPERFGGYGLSFSGYTRILEILGRCDGSSALGFNMHNVAIGAMCDLGDSALPKAAEDFRAWAFDEIIGQRRMFASATSEMAGGSKLSKITTTYEKTADGGYRLEGTKAFVSLSRVADYYVVAARAADSTDRSEVSHFVVHSADAGVRFGGSWDGVALNGTHTGTMILDDVRIPRSRLFMGIEGMSLFKVIREPHWMVAGYMGAYLGIARGMVDFAVDYIGRDENRRSSAAVRAELARMSIELEQTRALVFHATALLDSQRGTTEANRAVYSAKYSIGYTAPRIALDVVKLCGSAAVRKANPLERMLRESVFCSVMPAKPDECLEYVGKSLLGFNMLDAREMTW</sequence>
<dbReference type="InterPro" id="IPR046373">
    <property type="entry name" value="Acyl-CoA_Oxase/DH_mid-dom_sf"/>
</dbReference>
<evidence type="ECO:0000259" key="9">
    <source>
        <dbReference type="Pfam" id="PF02771"/>
    </source>
</evidence>
<comment type="similarity">
    <text evidence="2 6">Belongs to the acyl-CoA dehydrogenase family.</text>
</comment>
<feature type="domain" description="Acyl-CoA dehydrogenase/oxidase C-terminal" evidence="7">
    <location>
        <begin position="252"/>
        <end position="359"/>
    </location>
</feature>
<dbReference type="Pfam" id="PF02770">
    <property type="entry name" value="Acyl-CoA_dh_M"/>
    <property type="match status" value="1"/>
</dbReference>
<name>A0A370I855_9NOCA</name>
<evidence type="ECO:0000259" key="7">
    <source>
        <dbReference type="Pfam" id="PF00441"/>
    </source>
</evidence>
<accession>A0A370I855</accession>
<reference evidence="10 11" key="1">
    <citation type="submission" date="2018-07" db="EMBL/GenBank/DDBJ databases">
        <title>Genomic Encyclopedia of Type Strains, Phase IV (KMG-IV): sequencing the most valuable type-strain genomes for metagenomic binning, comparative biology and taxonomic classification.</title>
        <authorList>
            <person name="Goeker M."/>
        </authorList>
    </citation>
    <scope>NUCLEOTIDE SEQUENCE [LARGE SCALE GENOMIC DNA]</scope>
    <source>
        <strain evidence="10 11">DSM 44290</strain>
    </source>
</reference>
<dbReference type="Gene3D" id="1.10.540.10">
    <property type="entry name" value="Acyl-CoA dehydrogenase/oxidase, N-terminal domain"/>
    <property type="match status" value="1"/>
</dbReference>
<dbReference type="PANTHER" id="PTHR43884:SF25">
    <property type="entry name" value="ACYL-COA DEHYDROGENASE YDBM-RELATED"/>
    <property type="match status" value="1"/>
</dbReference>
<dbReference type="SUPFAM" id="SSF47203">
    <property type="entry name" value="Acyl-CoA dehydrogenase C-terminal domain-like"/>
    <property type="match status" value="1"/>
</dbReference>
<gene>
    <name evidence="10" type="ORF">DFR76_106426</name>
</gene>
<evidence type="ECO:0000313" key="10">
    <source>
        <dbReference type="EMBL" id="RDI65554.1"/>
    </source>
</evidence>
<keyword evidence="4 6" id="KW-0274">FAD</keyword>
<organism evidence="10 11">
    <name type="scientific">Nocardia pseudobrasiliensis</name>
    <dbReference type="NCBI Taxonomy" id="45979"/>
    <lineage>
        <taxon>Bacteria</taxon>
        <taxon>Bacillati</taxon>
        <taxon>Actinomycetota</taxon>
        <taxon>Actinomycetes</taxon>
        <taxon>Mycobacteriales</taxon>
        <taxon>Nocardiaceae</taxon>
        <taxon>Nocardia</taxon>
    </lineage>
</organism>
<dbReference type="Pfam" id="PF02771">
    <property type="entry name" value="Acyl-CoA_dh_N"/>
    <property type="match status" value="1"/>
</dbReference>
<evidence type="ECO:0000256" key="2">
    <source>
        <dbReference type="ARBA" id="ARBA00009347"/>
    </source>
</evidence>
<evidence type="ECO:0000256" key="6">
    <source>
        <dbReference type="RuleBase" id="RU362125"/>
    </source>
</evidence>
<dbReference type="InterPro" id="IPR009075">
    <property type="entry name" value="AcylCo_DH/oxidase_C"/>
</dbReference>
<dbReference type="InterPro" id="IPR013786">
    <property type="entry name" value="AcylCoA_DH/ox_N"/>
</dbReference>
<feature type="domain" description="Acyl-CoA dehydrogenase/oxidase N-terminal" evidence="9">
    <location>
        <begin position="11"/>
        <end position="97"/>
    </location>
</feature>
<dbReference type="Gene3D" id="2.40.110.10">
    <property type="entry name" value="Butyryl-CoA Dehydrogenase, subunit A, domain 2"/>
    <property type="match status" value="1"/>
</dbReference>
<dbReference type="InterPro" id="IPR009100">
    <property type="entry name" value="AcylCoA_DH/oxidase_NM_dom_sf"/>
</dbReference>
<dbReference type="InterPro" id="IPR006091">
    <property type="entry name" value="Acyl-CoA_Oxase/DH_mid-dom"/>
</dbReference>
<dbReference type="AlphaFoldDB" id="A0A370I855"/>
<dbReference type="CDD" id="cd00567">
    <property type="entry name" value="ACAD"/>
    <property type="match status" value="1"/>
</dbReference>
<dbReference type="PIRSF" id="PIRSF016578">
    <property type="entry name" value="HsaA"/>
    <property type="match status" value="1"/>
</dbReference>
<dbReference type="GO" id="GO:0003995">
    <property type="term" value="F:acyl-CoA dehydrogenase activity"/>
    <property type="evidence" value="ECO:0007669"/>
    <property type="project" value="TreeGrafter"/>
</dbReference>
<feature type="domain" description="Acyl-CoA oxidase/dehydrogenase middle" evidence="8">
    <location>
        <begin position="125"/>
        <end position="220"/>
    </location>
</feature>
<evidence type="ECO:0000256" key="5">
    <source>
        <dbReference type="ARBA" id="ARBA00023002"/>
    </source>
</evidence>
<dbReference type="InterPro" id="IPR036250">
    <property type="entry name" value="AcylCo_DH-like_C"/>
</dbReference>